<name>A0ABR2JDC1_9EUKA</name>
<evidence type="ECO:0000256" key="1">
    <source>
        <dbReference type="SAM" id="MobiDB-lite"/>
    </source>
</evidence>
<sequence>MFYSICFFLATLVHFSKATQFSIQDDGNSISTLLPGTQEKISQSTVPTTSFQSNQPTTEIMSLRVQSDPPTPRATPSKLPTQSNSPKPSPSYPPTLKPTFTPTGKPSPTQTPKPEVDHSKDIYVCEGTACEKCGKTDEEDNKIQLRSFSLLDQLLTQNDQDKIEITICGSTRSNNPQIKLSHIEKRRIEFKGKKNQQFLTFINDSHISDKEIEHIIEFESEDVTIIVDESDKKQNLVINYAELEDSPIEVENLTLIDFESDLTSLLSVKNKILAVSSKINDNSITKIEIGNDYITLNPSNVIDQNSKKKIISNSQCR</sequence>
<feature type="compositionally biased region" description="Pro residues" evidence="1">
    <location>
        <begin position="87"/>
        <end position="96"/>
    </location>
</feature>
<accession>A0ABR2JDC1</accession>
<dbReference type="EMBL" id="JAPFFF010000012">
    <property type="protein sequence ID" value="KAK8875396.1"/>
    <property type="molecule type" value="Genomic_DNA"/>
</dbReference>
<evidence type="ECO:0000256" key="2">
    <source>
        <dbReference type="SAM" id="SignalP"/>
    </source>
</evidence>
<keyword evidence="4" id="KW-1185">Reference proteome</keyword>
<gene>
    <name evidence="3" type="ORF">M9Y10_005561</name>
</gene>
<feature type="compositionally biased region" description="Polar residues" evidence="1">
    <location>
        <begin position="98"/>
        <end position="112"/>
    </location>
</feature>
<evidence type="ECO:0000313" key="3">
    <source>
        <dbReference type="EMBL" id="KAK8875396.1"/>
    </source>
</evidence>
<protein>
    <submittedName>
        <fullName evidence="3">Uncharacterized protein</fullName>
    </submittedName>
</protein>
<organism evidence="3 4">
    <name type="scientific">Tritrichomonas musculus</name>
    <dbReference type="NCBI Taxonomy" id="1915356"/>
    <lineage>
        <taxon>Eukaryota</taxon>
        <taxon>Metamonada</taxon>
        <taxon>Parabasalia</taxon>
        <taxon>Tritrichomonadida</taxon>
        <taxon>Tritrichomonadidae</taxon>
        <taxon>Tritrichomonas</taxon>
    </lineage>
</organism>
<comment type="caution">
    <text evidence="3">The sequence shown here is derived from an EMBL/GenBank/DDBJ whole genome shotgun (WGS) entry which is preliminary data.</text>
</comment>
<feature type="chain" id="PRO_5046223764" evidence="2">
    <location>
        <begin position="19"/>
        <end position="317"/>
    </location>
</feature>
<reference evidence="3 4" key="1">
    <citation type="submission" date="2024-04" db="EMBL/GenBank/DDBJ databases">
        <title>Tritrichomonas musculus Genome.</title>
        <authorList>
            <person name="Alves-Ferreira E."/>
            <person name="Grigg M."/>
            <person name="Lorenzi H."/>
            <person name="Galac M."/>
        </authorList>
    </citation>
    <scope>NUCLEOTIDE SEQUENCE [LARGE SCALE GENOMIC DNA]</scope>
    <source>
        <strain evidence="3 4">EAF2021</strain>
    </source>
</reference>
<feature type="signal peptide" evidence="2">
    <location>
        <begin position="1"/>
        <end position="18"/>
    </location>
</feature>
<evidence type="ECO:0000313" key="4">
    <source>
        <dbReference type="Proteomes" id="UP001470230"/>
    </source>
</evidence>
<keyword evidence="2" id="KW-0732">Signal</keyword>
<feature type="region of interest" description="Disordered" evidence="1">
    <location>
        <begin position="64"/>
        <end position="119"/>
    </location>
</feature>
<proteinExistence type="predicted"/>
<dbReference type="Proteomes" id="UP001470230">
    <property type="component" value="Unassembled WGS sequence"/>
</dbReference>